<dbReference type="SMART" id="SM00032">
    <property type="entry name" value="CCP"/>
    <property type="match status" value="9"/>
</dbReference>
<dbReference type="Gene3D" id="2.10.70.10">
    <property type="entry name" value="Complement Module, domain 1"/>
    <property type="match status" value="10"/>
</dbReference>
<dbReference type="PROSITE" id="PS50923">
    <property type="entry name" value="SUSHI"/>
    <property type="match status" value="7"/>
</dbReference>
<dbReference type="PANTHER" id="PTHR45785">
    <property type="entry name" value="COMPLEMENT FACTOR H-RELATED"/>
    <property type="match status" value="1"/>
</dbReference>
<feature type="domain" description="Sushi" evidence="6">
    <location>
        <begin position="418"/>
        <end position="474"/>
    </location>
</feature>
<dbReference type="Pfam" id="PF00084">
    <property type="entry name" value="Sushi"/>
    <property type="match status" value="7"/>
</dbReference>
<dbReference type="OrthoDB" id="10051774at2759"/>
<evidence type="ECO:0000256" key="5">
    <source>
        <dbReference type="PROSITE-ProRule" id="PRU00302"/>
    </source>
</evidence>
<feature type="domain" description="Sushi" evidence="6">
    <location>
        <begin position="531"/>
        <end position="589"/>
    </location>
</feature>
<feature type="domain" description="Sushi" evidence="6">
    <location>
        <begin position="296"/>
        <end position="357"/>
    </location>
</feature>
<comment type="subcellular location">
    <subcellularLocation>
        <location evidence="1">Virion</location>
    </subcellularLocation>
</comment>
<keyword evidence="3" id="KW-0732">Signal</keyword>
<feature type="domain" description="Sushi" evidence="6">
    <location>
        <begin position="358"/>
        <end position="417"/>
    </location>
</feature>
<accession>A0A6P7HZH8</accession>
<gene>
    <name evidence="8" type="primary">LOC114434207</name>
</gene>
<evidence type="ECO:0000313" key="8">
    <source>
        <dbReference type="RefSeq" id="XP_028259028.1"/>
    </source>
</evidence>
<keyword evidence="2 5" id="KW-0768">Sushi</keyword>
<dbReference type="RefSeq" id="XP_028259028.1">
    <property type="nucleotide sequence ID" value="XM_028403227.1"/>
</dbReference>
<keyword evidence="7" id="KW-1185">Reference proteome</keyword>
<organism evidence="7 8">
    <name type="scientific">Parambassis ranga</name>
    <name type="common">Indian glassy fish</name>
    <dbReference type="NCBI Taxonomy" id="210632"/>
    <lineage>
        <taxon>Eukaryota</taxon>
        <taxon>Metazoa</taxon>
        <taxon>Chordata</taxon>
        <taxon>Craniata</taxon>
        <taxon>Vertebrata</taxon>
        <taxon>Euteleostomi</taxon>
        <taxon>Actinopterygii</taxon>
        <taxon>Neopterygii</taxon>
        <taxon>Teleostei</taxon>
        <taxon>Neoteleostei</taxon>
        <taxon>Acanthomorphata</taxon>
        <taxon>Ovalentaria</taxon>
        <taxon>Ambassidae</taxon>
        <taxon>Parambassis</taxon>
    </lineage>
</organism>
<reference evidence="8" key="1">
    <citation type="submission" date="2025-08" db="UniProtKB">
        <authorList>
            <consortium name="RefSeq"/>
        </authorList>
    </citation>
    <scope>IDENTIFICATION</scope>
</reference>
<name>A0A6P7HZH8_9TELE</name>
<evidence type="ECO:0000256" key="1">
    <source>
        <dbReference type="ARBA" id="ARBA00004328"/>
    </source>
</evidence>
<feature type="domain" description="Sushi" evidence="6">
    <location>
        <begin position="235"/>
        <end position="295"/>
    </location>
</feature>
<dbReference type="InterPro" id="IPR035976">
    <property type="entry name" value="Sushi/SCR/CCP_sf"/>
</dbReference>
<feature type="domain" description="Sushi" evidence="6">
    <location>
        <begin position="113"/>
        <end position="173"/>
    </location>
</feature>
<evidence type="ECO:0000256" key="2">
    <source>
        <dbReference type="ARBA" id="ARBA00022659"/>
    </source>
</evidence>
<sequence>MWYCCMTSACISEHTDVSVCRKISGFFRMRFFHPLWFFILWLKVNWSAQQNECTLEQLTSSYLHDKNFNISNLASRYSYGTQVRVPCNVGYTGFFKLICTENGWQSRGRCQLKSCGHPGDADFAEFRLEIGDDFVFGSQVVYTCHKGYVMVSRINYRHCTAHGWDGQIPLCEAQTCSKMMVADHVLVFGDMGEANYGEVLRFSCKDYNHALYGREVIYCNENGEWSHSLPECRGVICSRPQIQHGHVTGDTQVYNKDQYLTFECNDGYQPVEERPSKCSKVGNRAGWIPRPMCEEIKCRVRLIQGTQYGPRYKNVFLPGETLRVTCEEREWISNHQTTSAETTCQDGQWTIDPVCREVTCSRPPDRSLQWWDANRRQQIKLGDSARYSCKPGYKKTSFNTWATCTRDGWKPNPLCKEITCPRKVYPHAEIVGDIQSEYQYNQRVEYACNNGFEGTFTITCRDNGWSPESQQCREVFCDRLAIEDAQISGNDKAKYQHGEGVTYTCADSGEVLNLTCKNGDLTGNKTCPVFPPCERPPGLEDGDTKYLLKSNYSHKEKVEYVCQLYYTMEGDPYRTCINGEWTGHIRCIKPCIVDKDDMRQQNILLKSSNTKYFTHDALIEFRCVRGVPMGAALSQRCNNGVFFLPTCQ</sequence>
<dbReference type="InterPro" id="IPR051503">
    <property type="entry name" value="ComplSys_Reg/VirEntry_Med"/>
</dbReference>
<dbReference type="InterPro" id="IPR000436">
    <property type="entry name" value="Sushi_SCR_CCP_dom"/>
</dbReference>
<dbReference type="AlphaFoldDB" id="A0A6P7HZH8"/>
<feature type="disulfide bond" evidence="5">
    <location>
        <begin position="144"/>
        <end position="171"/>
    </location>
</feature>
<feature type="disulfide bond" evidence="5">
    <location>
        <begin position="176"/>
        <end position="219"/>
    </location>
</feature>
<dbReference type="PANTHER" id="PTHR45785:SF2">
    <property type="entry name" value="COMPLEMENT FACTOR H-RELATED"/>
    <property type="match status" value="1"/>
</dbReference>
<evidence type="ECO:0000313" key="7">
    <source>
        <dbReference type="Proteomes" id="UP000515145"/>
    </source>
</evidence>
<evidence type="ECO:0000256" key="3">
    <source>
        <dbReference type="ARBA" id="ARBA00022729"/>
    </source>
</evidence>
<proteinExistence type="predicted"/>
<dbReference type="SUPFAM" id="SSF57535">
    <property type="entry name" value="Complement control module/SCR domain"/>
    <property type="match status" value="9"/>
</dbReference>
<evidence type="ECO:0000259" key="6">
    <source>
        <dbReference type="PROSITE" id="PS50923"/>
    </source>
</evidence>
<feature type="domain" description="Sushi" evidence="6">
    <location>
        <begin position="174"/>
        <end position="234"/>
    </location>
</feature>
<dbReference type="CDD" id="cd00033">
    <property type="entry name" value="CCP"/>
    <property type="match status" value="5"/>
</dbReference>
<dbReference type="GeneID" id="114434207"/>
<comment type="caution">
    <text evidence="5">Lacks conserved residue(s) required for the propagation of feature annotation.</text>
</comment>
<protein>
    <submittedName>
        <fullName evidence="8">Complement factor H-like isoform X1</fullName>
    </submittedName>
</protein>
<dbReference type="Proteomes" id="UP000515145">
    <property type="component" value="Chromosome 4"/>
</dbReference>
<feature type="disulfide bond" evidence="5">
    <location>
        <begin position="533"/>
        <end position="576"/>
    </location>
</feature>
<dbReference type="InParanoid" id="A0A6P7HZH8"/>
<evidence type="ECO:0000256" key="4">
    <source>
        <dbReference type="ARBA" id="ARBA00023157"/>
    </source>
</evidence>
<keyword evidence="4 5" id="KW-1015">Disulfide bond</keyword>